<dbReference type="SMART" id="SM00448">
    <property type="entry name" value="REC"/>
    <property type="match status" value="1"/>
</dbReference>
<comment type="caution">
    <text evidence="4">The sequence shown here is derived from an EMBL/GenBank/DDBJ whole genome shotgun (WGS) entry which is preliminary data.</text>
</comment>
<sequence length="251" mass="28805">MAFMTNLSCFIVDDEPGAVTTLTVLIERYCPFLTISGSANSVEQALNFLNNHTVDILFLDIKMKQETGFDLLRLLPKQFLHIVFVTAHDEYGIQAIKFSATDYLLKPVVPEELIAAVHKVILSNKNSYTDQTSMLLQSYEQQRLNTQKRIALADQNEIRYVLIESIVCCGAENSYTSFYIHNESRPIIVSKPISEYEQILSLYGFIRIHQSWLINKNRVESFKKADGGYLMMDNKMSVPVSRQRKHLLKEL</sequence>
<dbReference type="InterPro" id="IPR001789">
    <property type="entry name" value="Sig_transdc_resp-reg_receiver"/>
</dbReference>
<evidence type="ECO:0000256" key="1">
    <source>
        <dbReference type="PROSITE-ProRule" id="PRU00169"/>
    </source>
</evidence>
<reference evidence="4 5" key="1">
    <citation type="submission" date="2018-12" db="EMBL/GenBank/DDBJ databases">
        <title>The Draft Genome Sequence of the Soil Bacterium Pedobacter tournemirensis R1.</title>
        <authorList>
            <person name="He J."/>
        </authorList>
    </citation>
    <scope>NUCLEOTIDE SEQUENCE [LARGE SCALE GENOMIC DNA]</scope>
    <source>
        <strain evidence="4 5">R1</strain>
    </source>
</reference>
<dbReference type="InterPro" id="IPR007492">
    <property type="entry name" value="LytTR_DNA-bd_dom"/>
</dbReference>
<name>A0A4Q0MBG0_9SPHI</name>
<dbReference type="GO" id="GO:0003677">
    <property type="term" value="F:DNA binding"/>
    <property type="evidence" value="ECO:0007669"/>
    <property type="project" value="InterPro"/>
</dbReference>
<dbReference type="PANTHER" id="PTHR37299">
    <property type="entry name" value="TRANSCRIPTIONAL REGULATOR-RELATED"/>
    <property type="match status" value="1"/>
</dbReference>
<protein>
    <submittedName>
        <fullName evidence="4">Response regulator transcription factor</fullName>
    </submittedName>
</protein>
<dbReference type="InterPro" id="IPR046947">
    <property type="entry name" value="LytR-like"/>
</dbReference>
<evidence type="ECO:0000259" key="3">
    <source>
        <dbReference type="PROSITE" id="PS50930"/>
    </source>
</evidence>
<feature type="domain" description="Response regulatory" evidence="2">
    <location>
        <begin position="8"/>
        <end position="121"/>
    </location>
</feature>
<dbReference type="PROSITE" id="PS50110">
    <property type="entry name" value="RESPONSE_REGULATORY"/>
    <property type="match status" value="1"/>
</dbReference>
<evidence type="ECO:0000259" key="2">
    <source>
        <dbReference type="PROSITE" id="PS50110"/>
    </source>
</evidence>
<dbReference type="PANTHER" id="PTHR37299:SF1">
    <property type="entry name" value="STAGE 0 SPORULATION PROTEIN A HOMOLOG"/>
    <property type="match status" value="1"/>
</dbReference>
<keyword evidence="1" id="KW-0597">Phosphoprotein</keyword>
<dbReference type="AlphaFoldDB" id="A0A4Q0MBG0"/>
<evidence type="ECO:0000313" key="4">
    <source>
        <dbReference type="EMBL" id="RXF70494.1"/>
    </source>
</evidence>
<dbReference type="Pfam" id="PF00072">
    <property type="entry name" value="Response_reg"/>
    <property type="match status" value="1"/>
</dbReference>
<feature type="modified residue" description="4-aspartylphosphate" evidence="1">
    <location>
        <position position="60"/>
    </location>
</feature>
<feature type="domain" description="HTH LytTR-type" evidence="3">
    <location>
        <begin position="179"/>
        <end position="251"/>
    </location>
</feature>
<dbReference type="SMART" id="SM00850">
    <property type="entry name" value="LytTR"/>
    <property type="match status" value="1"/>
</dbReference>
<proteinExistence type="predicted"/>
<organism evidence="4 5">
    <name type="scientific">Arcticibacter tournemirensis</name>
    <dbReference type="NCBI Taxonomy" id="699437"/>
    <lineage>
        <taxon>Bacteria</taxon>
        <taxon>Pseudomonadati</taxon>
        <taxon>Bacteroidota</taxon>
        <taxon>Sphingobacteriia</taxon>
        <taxon>Sphingobacteriales</taxon>
        <taxon>Sphingobacteriaceae</taxon>
        <taxon>Arcticibacter</taxon>
    </lineage>
</organism>
<dbReference type="GO" id="GO:0000156">
    <property type="term" value="F:phosphorelay response regulator activity"/>
    <property type="evidence" value="ECO:0007669"/>
    <property type="project" value="InterPro"/>
</dbReference>
<dbReference type="SUPFAM" id="SSF52172">
    <property type="entry name" value="CheY-like"/>
    <property type="match status" value="1"/>
</dbReference>
<dbReference type="InterPro" id="IPR011006">
    <property type="entry name" value="CheY-like_superfamily"/>
</dbReference>
<evidence type="ECO:0000313" key="5">
    <source>
        <dbReference type="Proteomes" id="UP000290848"/>
    </source>
</evidence>
<gene>
    <name evidence="4" type="ORF">EKH83_07570</name>
</gene>
<dbReference type="Gene3D" id="3.40.50.2300">
    <property type="match status" value="1"/>
</dbReference>
<dbReference type="Pfam" id="PF04397">
    <property type="entry name" value="LytTR"/>
    <property type="match status" value="1"/>
</dbReference>
<dbReference type="Proteomes" id="UP000290848">
    <property type="component" value="Unassembled WGS sequence"/>
</dbReference>
<accession>A0A4Q0MBG0</accession>
<dbReference type="Gene3D" id="2.40.50.1020">
    <property type="entry name" value="LytTr DNA-binding domain"/>
    <property type="match status" value="1"/>
</dbReference>
<dbReference type="EMBL" id="RXOC01000004">
    <property type="protein sequence ID" value="RXF70494.1"/>
    <property type="molecule type" value="Genomic_DNA"/>
</dbReference>
<dbReference type="PROSITE" id="PS50930">
    <property type="entry name" value="HTH_LYTTR"/>
    <property type="match status" value="1"/>
</dbReference>